<proteinExistence type="predicted"/>
<gene>
    <name evidence="3" type="ORF">GCM10009020_25840</name>
</gene>
<keyword evidence="4" id="KW-1185">Reference proteome</keyword>
<dbReference type="Pfam" id="PF03061">
    <property type="entry name" value="4HBT"/>
    <property type="match status" value="1"/>
</dbReference>
<dbReference type="GO" id="GO:0052816">
    <property type="term" value="F:long-chain fatty acyl-CoA hydrolase activity"/>
    <property type="evidence" value="ECO:0007669"/>
    <property type="project" value="TreeGrafter"/>
</dbReference>
<dbReference type="PANTHER" id="PTHR11049">
    <property type="entry name" value="ACYL COENZYME A THIOESTER HYDROLASE"/>
    <property type="match status" value="1"/>
</dbReference>
<dbReference type="InterPro" id="IPR029069">
    <property type="entry name" value="HotDog_dom_sf"/>
</dbReference>
<name>A0AAV3TCN5_9EURY</name>
<protein>
    <submittedName>
        <fullName evidence="3">Acyl-CoA thioesterase</fullName>
    </submittedName>
</protein>
<feature type="domain" description="HotDog ACOT-type" evidence="2">
    <location>
        <begin position="6"/>
        <end position="118"/>
    </location>
</feature>
<sequence>MTTRLTETYIENRAMVQPNHANMLDTAHGGNVMKWMDEVGAMSAMRFAGETCVTARMSQVDFERPIQVGDTALIEAYVYAAGTTSVRVRVKTYRENPTTGETEPTADSYIVYVAIDEDRNTVEVPDLRVETDRAQRLRDEALAGENGGD</sequence>
<accession>A0AAV3TCN5</accession>
<evidence type="ECO:0000313" key="3">
    <source>
        <dbReference type="EMBL" id="GAA0676840.1"/>
    </source>
</evidence>
<dbReference type="GO" id="GO:0009062">
    <property type="term" value="P:fatty acid catabolic process"/>
    <property type="evidence" value="ECO:0007669"/>
    <property type="project" value="TreeGrafter"/>
</dbReference>
<organism evidence="3 4">
    <name type="scientific">Natronoarchaeum mannanilyticum</name>
    <dbReference type="NCBI Taxonomy" id="926360"/>
    <lineage>
        <taxon>Archaea</taxon>
        <taxon>Methanobacteriati</taxon>
        <taxon>Methanobacteriota</taxon>
        <taxon>Stenosarchaea group</taxon>
        <taxon>Halobacteria</taxon>
        <taxon>Halobacteriales</taxon>
        <taxon>Natronoarchaeaceae</taxon>
    </lineage>
</organism>
<dbReference type="PANTHER" id="PTHR11049:SF24">
    <property type="entry name" value="CYTOSOLIC ACYL COENZYME A THIOESTER HYDROLASE"/>
    <property type="match status" value="1"/>
</dbReference>
<reference evidence="3 4" key="1">
    <citation type="journal article" date="2019" name="Int. J. Syst. Evol. Microbiol.">
        <title>The Global Catalogue of Microorganisms (GCM) 10K type strain sequencing project: providing services to taxonomists for standard genome sequencing and annotation.</title>
        <authorList>
            <consortium name="The Broad Institute Genomics Platform"/>
            <consortium name="The Broad Institute Genome Sequencing Center for Infectious Disease"/>
            <person name="Wu L."/>
            <person name="Ma J."/>
        </authorList>
    </citation>
    <scope>NUCLEOTIDE SEQUENCE [LARGE SCALE GENOMIC DNA]</scope>
    <source>
        <strain evidence="3 4">JCM 16328</strain>
    </source>
</reference>
<dbReference type="Gene3D" id="3.10.129.10">
    <property type="entry name" value="Hotdog Thioesterase"/>
    <property type="match status" value="1"/>
</dbReference>
<comment type="caution">
    <text evidence="3">The sequence shown here is derived from an EMBL/GenBank/DDBJ whole genome shotgun (WGS) entry which is preliminary data.</text>
</comment>
<evidence type="ECO:0000259" key="2">
    <source>
        <dbReference type="PROSITE" id="PS51770"/>
    </source>
</evidence>
<dbReference type="InterPro" id="IPR033120">
    <property type="entry name" value="HOTDOG_ACOT"/>
</dbReference>
<dbReference type="AlphaFoldDB" id="A0AAV3TCN5"/>
<dbReference type="GO" id="GO:0006637">
    <property type="term" value="P:acyl-CoA metabolic process"/>
    <property type="evidence" value="ECO:0007669"/>
    <property type="project" value="TreeGrafter"/>
</dbReference>
<dbReference type="EMBL" id="BAAADV010000007">
    <property type="protein sequence ID" value="GAA0676840.1"/>
    <property type="molecule type" value="Genomic_DNA"/>
</dbReference>
<dbReference type="Proteomes" id="UP001500420">
    <property type="component" value="Unassembled WGS sequence"/>
</dbReference>
<dbReference type="GO" id="GO:0005829">
    <property type="term" value="C:cytosol"/>
    <property type="evidence" value="ECO:0007669"/>
    <property type="project" value="TreeGrafter"/>
</dbReference>
<dbReference type="InterPro" id="IPR040170">
    <property type="entry name" value="Cytosol_ACT"/>
</dbReference>
<dbReference type="InterPro" id="IPR006683">
    <property type="entry name" value="Thioestr_dom"/>
</dbReference>
<evidence type="ECO:0000313" key="4">
    <source>
        <dbReference type="Proteomes" id="UP001500420"/>
    </source>
</evidence>
<dbReference type="SUPFAM" id="SSF54637">
    <property type="entry name" value="Thioesterase/thiol ester dehydrase-isomerase"/>
    <property type="match status" value="1"/>
</dbReference>
<evidence type="ECO:0000256" key="1">
    <source>
        <dbReference type="ARBA" id="ARBA00022801"/>
    </source>
</evidence>
<keyword evidence="1" id="KW-0378">Hydrolase</keyword>
<dbReference type="RefSeq" id="WP_343774460.1">
    <property type="nucleotide sequence ID" value="NZ_BAAADV010000007.1"/>
</dbReference>
<dbReference type="PROSITE" id="PS51770">
    <property type="entry name" value="HOTDOG_ACOT"/>
    <property type="match status" value="1"/>
</dbReference>
<dbReference type="CDD" id="cd03442">
    <property type="entry name" value="BFIT_BACH"/>
    <property type="match status" value="1"/>
</dbReference>